<organism evidence="2 3">
    <name type="scientific">Geomonas silvestris</name>
    <dbReference type="NCBI Taxonomy" id="2740184"/>
    <lineage>
        <taxon>Bacteria</taxon>
        <taxon>Pseudomonadati</taxon>
        <taxon>Thermodesulfobacteriota</taxon>
        <taxon>Desulfuromonadia</taxon>
        <taxon>Geobacterales</taxon>
        <taxon>Geobacteraceae</taxon>
        <taxon>Geomonas</taxon>
    </lineage>
</organism>
<proteinExistence type="predicted"/>
<protein>
    <submittedName>
        <fullName evidence="2">Uncharacterized protein</fullName>
    </submittedName>
</protein>
<comment type="caution">
    <text evidence="2">The sequence shown here is derived from an EMBL/GenBank/DDBJ whole genome shotgun (WGS) entry which is preliminary data.</text>
</comment>
<reference evidence="3" key="1">
    <citation type="submission" date="2020-06" db="EMBL/GenBank/DDBJ databases">
        <title>Draft genomic sequence of Geomonas sp. Red330.</title>
        <authorList>
            <person name="Itoh H."/>
            <person name="Zhenxing X."/>
            <person name="Ushijima N."/>
            <person name="Masuda Y."/>
            <person name="Shiratori Y."/>
            <person name="Senoo K."/>
        </authorList>
    </citation>
    <scope>NUCLEOTIDE SEQUENCE [LARGE SCALE GENOMIC DNA]</scope>
    <source>
        <strain evidence="3">Red330</strain>
    </source>
</reference>
<keyword evidence="3" id="KW-1185">Reference proteome</keyword>
<name>A0A6V8ME82_9BACT</name>
<evidence type="ECO:0000313" key="2">
    <source>
        <dbReference type="EMBL" id="GFO58009.1"/>
    </source>
</evidence>
<dbReference type="AlphaFoldDB" id="A0A6V8ME82"/>
<accession>A0A6V8ME82</accession>
<dbReference type="RefSeq" id="WP_246399159.1">
    <property type="nucleotide sequence ID" value="NZ_BLXX01000001.1"/>
</dbReference>
<gene>
    <name evidence="2" type="ORF">GMST_03340</name>
</gene>
<dbReference type="EMBL" id="BLXX01000001">
    <property type="protein sequence ID" value="GFO58009.1"/>
    <property type="molecule type" value="Genomic_DNA"/>
</dbReference>
<evidence type="ECO:0000256" key="1">
    <source>
        <dbReference type="SAM" id="MobiDB-lite"/>
    </source>
</evidence>
<dbReference type="Proteomes" id="UP000556026">
    <property type="component" value="Unassembled WGS sequence"/>
</dbReference>
<feature type="compositionally biased region" description="Low complexity" evidence="1">
    <location>
        <begin position="197"/>
        <end position="220"/>
    </location>
</feature>
<feature type="region of interest" description="Disordered" evidence="1">
    <location>
        <begin position="172"/>
        <end position="220"/>
    </location>
</feature>
<sequence length="220" mass="23710">MEAHASMETGCPSDEVLNTARNCRHYAMCKVDFLGTGVCASGPERGFVAFYPQGRMDLYAALRDGRAPVTAGALAVAESCDLCGRCDYQCYFVTGMRPTRVMRALKEHLAAYLSAGGEVEPETRDALLGRIREIVGEPWATNDPAIAVTYSHDPSPIAVPRLPAYVVRSQGSQPTWFCRDPPRRSPPSCGFSRRQRSAGPRAATAATSSASSSTREPSST</sequence>
<evidence type="ECO:0000313" key="3">
    <source>
        <dbReference type="Proteomes" id="UP000556026"/>
    </source>
</evidence>